<evidence type="ECO:0000313" key="3">
    <source>
        <dbReference type="WBParaSite" id="Pan_g1442.t1"/>
    </source>
</evidence>
<dbReference type="AlphaFoldDB" id="A0A7E4UYV1"/>
<feature type="transmembrane region" description="Helical" evidence="1">
    <location>
        <begin position="243"/>
        <end position="272"/>
    </location>
</feature>
<feature type="transmembrane region" description="Helical" evidence="1">
    <location>
        <begin position="202"/>
        <end position="231"/>
    </location>
</feature>
<name>A0A7E4UYV1_PANRE</name>
<sequence length="338" mass="38444">MDEKYPPPVISGFFTDRTSTLFPILGISIALGLFLDYVILTQSKSLGTFKYYLLNQTIWAQLFEVLMITLNPVFLTPYFAGYMGGIFRNTAGYAATSAMTALCFSLFLNNVFGVILSLMNRYILTFHSEWRKYLENKFTISVIGAFHVFLYVMDIVFYYMAPANSDIGRLMAINETHTALRKYYNEPTFIYSSEYGGDSRKIWIVLFVIIFGLSSILLASAAIFIRNVLIFRKTKGVVSRTSLYLLISAVVQVVICVVFLFIPFGWLALAWACNIQNSANVTNGLITLVSMHGTVDVISTLYFIMPYRKFCLNLIGQNLRRRRISTLSQEILFSSRNK</sequence>
<feature type="transmembrane region" description="Helical" evidence="1">
    <location>
        <begin position="52"/>
        <end position="74"/>
    </location>
</feature>
<keyword evidence="1" id="KW-0812">Transmembrane</keyword>
<organism evidence="2 3">
    <name type="scientific">Panagrellus redivivus</name>
    <name type="common">Microworm</name>
    <dbReference type="NCBI Taxonomy" id="6233"/>
    <lineage>
        <taxon>Eukaryota</taxon>
        <taxon>Metazoa</taxon>
        <taxon>Ecdysozoa</taxon>
        <taxon>Nematoda</taxon>
        <taxon>Chromadorea</taxon>
        <taxon>Rhabditida</taxon>
        <taxon>Tylenchina</taxon>
        <taxon>Panagrolaimomorpha</taxon>
        <taxon>Panagrolaimoidea</taxon>
        <taxon>Panagrolaimidae</taxon>
        <taxon>Panagrellus</taxon>
    </lineage>
</organism>
<keyword evidence="2" id="KW-1185">Reference proteome</keyword>
<feature type="transmembrane region" description="Helical" evidence="1">
    <location>
        <begin position="20"/>
        <end position="40"/>
    </location>
</feature>
<proteinExistence type="predicted"/>
<dbReference type="PANTHER" id="PTHR22941">
    <property type="entry name" value="SERPENTINE RECEPTOR"/>
    <property type="match status" value="1"/>
</dbReference>
<dbReference type="Pfam" id="PF10318">
    <property type="entry name" value="7TM_GPCR_Srh"/>
    <property type="match status" value="1"/>
</dbReference>
<keyword evidence="1" id="KW-0472">Membrane</keyword>
<dbReference type="Proteomes" id="UP000492821">
    <property type="component" value="Unassembled WGS sequence"/>
</dbReference>
<keyword evidence="1" id="KW-1133">Transmembrane helix</keyword>
<dbReference type="WBParaSite" id="Pan_g1442.t1">
    <property type="protein sequence ID" value="Pan_g1442.t1"/>
    <property type="gene ID" value="Pan_g1442"/>
</dbReference>
<dbReference type="InterPro" id="IPR053220">
    <property type="entry name" value="Nematode_rcpt-like_serp_H"/>
</dbReference>
<feature type="transmembrane region" description="Helical" evidence="1">
    <location>
        <begin position="94"/>
        <end position="118"/>
    </location>
</feature>
<evidence type="ECO:0000256" key="1">
    <source>
        <dbReference type="SAM" id="Phobius"/>
    </source>
</evidence>
<feature type="transmembrane region" description="Helical" evidence="1">
    <location>
        <begin position="138"/>
        <end position="161"/>
    </location>
</feature>
<protein>
    <submittedName>
        <fullName evidence="3">Serpentine Receptor, class J</fullName>
    </submittedName>
</protein>
<evidence type="ECO:0000313" key="2">
    <source>
        <dbReference type="Proteomes" id="UP000492821"/>
    </source>
</evidence>
<dbReference type="InterPro" id="IPR019422">
    <property type="entry name" value="7TM_GPCR_serpentine_rcpt_Srh"/>
</dbReference>
<feature type="transmembrane region" description="Helical" evidence="1">
    <location>
        <begin position="284"/>
        <end position="304"/>
    </location>
</feature>
<accession>A0A7E4UYV1</accession>
<reference evidence="3" key="2">
    <citation type="submission" date="2020-10" db="UniProtKB">
        <authorList>
            <consortium name="WormBaseParasite"/>
        </authorList>
    </citation>
    <scope>IDENTIFICATION</scope>
</reference>
<reference evidence="2" key="1">
    <citation type="journal article" date="2013" name="Genetics">
        <title>The draft genome and transcriptome of Panagrellus redivivus are shaped by the harsh demands of a free-living lifestyle.</title>
        <authorList>
            <person name="Srinivasan J."/>
            <person name="Dillman A.R."/>
            <person name="Macchietto M.G."/>
            <person name="Heikkinen L."/>
            <person name="Lakso M."/>
            <person name="Fracchia K.M."/>
            <person name="Antoshechkin I."/>
            <person name="Mortazavi A."/>
            <person name="Wong G."/>
            <person name="Sternberg P.W."/>
        </authorList>
    </citation>
    <scope>NUCLEOTIDE SEQUENCE [LARGE SCALE GENOMIC DNA]</scope>
    <source>
        <strain evidence="2">MT8872</strain>
    </source>
</reference>